<dbReference type="EMBL" id="WMBA01000025">
    <property type="protein sequence ID" value="MTD55693.1"/>
    <property type="molecule type" value="Genomic_DNA"/>
</dbReference>
<dbReference type="Proteomes" id="UP000440096">
    <property type="component" value="Unassembled WGS sequence"/>
</dbReference>
<evidence type="ECO:0000313" key="2">
    <source>
        <dbReference type="Proteomes" id="UP000440096"/>
    </source>
</evidence>
<keyword evidence="2" id="KW-1185">Reference proteome</keyword>
<name>A0A6N7Z277_9PSEU</name>
<gene>
    <name evidence="1" type="ORF">GKO32_17175</name>
</gene>
<organism evidence="1 2">
    <name type="scientific">Amycolatopsis pithecellobii</name>
    <dbReference type="NCBI Taxonomy" id="664692"/>
    <lineage>
        <taxon>Bacteria</taxon>
        <taxon>Bacillati</taxon>
        <taxon>Actinomycetota</taxon>
        <taxon>Actinomycetes</taxon>
        <taxon>Pseudonocardiales</taxon>
        <taxon>Pseudonocardiaceae</taxon>
        <taxon>Amycolatopsis</taxon>
    </lineage>
</organism>
<proteinExistence type="predicted"/>
<accession>A0A6N7Z277</accession>
<sequence>MMSTTTLLDAADRGENLTDLVDLAVSQGHHPLDVLVSMVGRARPEELDRLAKQHGFTIKDLVRPWLDAVAERTPLRVIRTARPHTSKRRATLSLVQGKAR</sequence>
<dbReference type="RefSeq" id="WP_154757894.1">
    <property type="nucleotide sequence ID" value="NZ_WMBA01000025.1"/>
</dbReference>
<comment type="caution">
    <text evidence="1">The sequence shown here is derived from an EMBL/GenBank/DDBJ whole genome shotgun (WGS) entry which is preliminary data.</text>
</comment>
<reference evidence="1 2" key="1">
    <citation type="submission" date="2019-11" db="EMBL/GenBank/DDBJ databases">
        <title>Draft genome of Amycolatopsis RM579.</title>
        <authorList>
            <person name="Duangmal K."/>
            <person name="Mingma R."/>
        </authorList>
    </citation>
    <scope>NUCLEOTIDE SEQUENCE [LARGE SCALE GENOMIC DNA]</scope>
    <source>
        <strain evidence="1 2">RM579</strain>
    </source>
</reference>
<evidence type="ECO:0000313" key="1">
    <source>
        <dbReference type="EMBL" id="MTD55693.1"/>
    </source>
</evidence>
<protein>
    <submittedName>
        <fullName evidence="1">Uncharacterized protein</fullName>
    </submittedName>
</protein>
<dbReference type="AlphaFoldDB" id="A0A6N7Z277"/>